<dbReference type="InterPro" id="IPR019760">
    <property type="entry name" value="DNA-dir_DNA_pol_A_CS"/>
</dbReference>
<keyword evidence="5" id="KW-0235">DNA replication</keyword>
<dbReference type="GO" id="GO:0006261">
    <property type="term" value="P:DNA-templated DNA replication"/>
    <property type="evidence" value="ECO:0007669"/>
    <property type="project" value="InterPro"/>
</dbReference>
<dbReference type="Gene3D" id="1.20.1060.10">
    <property type="entry name" value="Taq DNA Polymerase, Chain T, domain 4"/>
    <property type="match status" value="1"/>
</dbReference>
<dbReference type="InterPro" id="IPR001098">
    <property type="entry name" value="DNA-dir_DNA_pol_A_palm_dom"/>
</dbReference>
<evidence type="ECO:0000259" key="9">
    <source>
        <dbReference type="SMART" id="SM00482"/>
    </source>
</evidence>
<dbReference type="InterPro" id="IPR012337">
    <property type="entry name" value="RNaseH-like_sf"/>
</dbReference>
<keyword evidence="3" id="KW-0808">Transferase</keyword>
<evidence type="ECO:0000313" key="10">
    <source>
        <dbReference type="EMBL" id="AGX13753.1"/>
    </source>
</evidence>
<evidence type="ECO:0000256" key="3">
    <source>
        <dbReference type="ARBA" id="ARBA00022679"/>
    </source>
</evidence>
<dbReference type="PROSITE" id="PS00447">
    <property type="entry name" value="DNA_POLYMERASE_A"/>
    <property type="match status" value="1"/>
</dbReference>
<evidence type="ECO:0000256" key="7">
    <source>
        <dbReference type="ARBA" id="ARBA00023125"/>
    </source>
</evidence>
<comment type="catalytic activity">
    <reaction evidence="8">
        <text>DNA(n) + a 2'-deoxyribonucleoside 5'-triphosphate = DNA(n+1) + diphosphate</text>
        <dbReference type="Rhea" id="RHEA:22508"/>
        <dbReference type="Rhea" id="RHEA-COMP:17339"/>
        <dbReference type="Rhea" id="RHEA-COMP:17340"/>
        <dbReference type="ChEBI" id="CHEBI:33019"/>
        <dbReference type="ChEBI" id="CHEBI:61560"/>
        <dbReference type="ChEBI" id="CHEBI:173112"/>
        <dbReference type="EC" id="2.7.7.7"/>
    </reaction>
</comment>
<reference evidence="10" key="1">
    <citation type="journal article" date="2014" name="ISME J.">
        <title>Shotgun metagenomics indicates novel family A DNA polymerases predominate within marine virioplankton.</title>
        <authorList>
            <person name="Schmidt H.F."/>
            <person name="Sakowski E.G."/>
            <person name="Williamson S.J."/>
            <person name="Polson S.W."/>
            <person name="Wommack K."/>
        </authorList>
    </citation>
    <scope>NUCLEOTIDE SEQUENCE</scope>
</reference>
<evidence type="ECO:0000256" key="2">
    <source>
        <dbReference type="ARBA" id="ARBA00012417"/>
    </source>
</evidence>
<evidence type="ECO:0000256" key="4">
    <source>
        <dbReference type="ARBA" id="ARBA00022695"/>
    </source>
</evidence>
<dbReference type="Pfam" id="PF01612">
    <property type="entry name" value="DNA_pol_A_exo1"/>
    <property type="match status" value="1"/>
</dbReference>
<dbReference type="GO" id="GO:0008408">
    <property type="term" value="F:3'-5' exonuclease activity"/>
    <property type="evidence" value="ECO:0007669"/>
    <property type="project" value="InterPro"/>
</dbReference>
<dbReference type="GO" id="GO:0003887">
    <property type="term" value="F:DNA-directed DNA polymerase activity"/>
    <property type="evidence" value="ECO:0007669"/>
    <property type="project" value="UniProtKB-KW"/>
</dbReference>
<dbReference type="GO" id="GO:0006302">
    <property type="term" value="P:double-strand break repair"/>
    <property type="evidence" value="ECO:0007669"/>
    <property type="project" value="TreeGrafter"/>
</dbReference>
<keyword evidence="4" id="KW-0548">Nucleotidyltransferase</keyword>
<sequence length="539" mass="61729">MDIKMVLKWFQDVLNTPATKIFHNAMYDVCFIKAAGLKINGPIVDTMIAGSLVDENRFRYDLGSMGRDYLGIGKNEAVLKETAELWGVDPKSEMYKLPAMYVGEYAEQDANLTLKLWQEMKKQMYHEDVEDIFKLETELFPCLVDMRFLGVRVDTEAAYQLKQQLVEEEKECLQKVKKETSVDVQIWAARSIEKVFQKLNLPYDLTAKTHSPSFTKNFLQNHPHPLVKQIARAREINKSHTTFIDTILKHQHKGRIHAEINQIRSDTGGTVTGRFSYNNPNLQQIPARNKELGPRIRSLFIPEEGCKWGCFDYSQQEPRLVTHYASLDGLYGVDEVLNSYNEGEADFHQIVSDMASIPRSQAKTINLGLFYGMGKNKLQAELGVSKEDAEALFRTYHDKVPFVKMLMESVMRRAQEKGRVRTLLGRRCRFNLWEPNQFGIHKALPHEEALAEHGPGIKRAFTYKALNKLIQGSAADMTKKAMVDLYKEGIIPHIQVHDELDISVDNNEDKIKQIMESAVDLEVPNKVDYESGPNWGQIK</sequence>
<dbReference type="PRINTS" id="PR00868">
    <property type="entry name" value="DNAPOLI"/>
</dbReference>
<dbReference type="GO" id="GO:0003677">
    <property type="term" value="F:DNA binding"/>
    <property type="evidence" value="ECO:0007669"/>
    <property type="project" value="UniProtKB-KW"/>
</dbReference>
<dbReference type="Gene3D" id="3.30.420.10">
    <property type="entry name" value="Ribonuclease H-like superfamily/Ribonuclease H"/>
    <property type="match status" value="1"/>
</dbReference>
<dbReference type="SUPFAM" id="SSF53098">
    <property type="entry name" value="Ribonuclease H-like"/>
    <property type="match status" value="1"/>
</dbReference>
<dbReference type="PANTHER" id="PTHR10133:SF27">
    <property type="entry name" value="DNA POLYMERASE NU"/>
    <property type="match status" value="1"/>
</dbReference>
<keyword evidence="6" id="KW-0239">DNA-directed DNA polymerase</keyword>
<dbReference type="EMBL" id="KF514460">
    <property type="protein sequence ID" value="AGX13753.1"/>
    <property type="molecule type" value="Genomic_DNA"/>
</dbReference>
<name>U3RCB9_9VIRU</name>
<proteinExistence type="inferred from homology"/>
<evidence type="ECO:0000256" key="8">
    <source>
        <dbReference type="ARBA" id="ARBA00049244"/>
    </source>
</evidence>
<evidence type="ECO:0000256" key="5">
    <source>
        <dbReference type="ARBA" id="ARBA00022705"/>
    </source>
</evidence>
<accession>U3RCB9</accession>
<dbReference type="InterPro" id="IPR002298">
    <property type="entry name" value="DNA_polymerase_A"/>
</dbReference>
<comment type="similarity">
    <text evidence="1">Belongs to the DNA polymerase type-A family.</text>
</comment>
<dbReference type="Gene3D" id="1.10.150.20">
    <property type="entry name" value="5' to 3' exonuclease, C-terminal subdomain"/>
    <property type="match status" value="1"/>
</dbReference>
<dbReference type="Gene3D" id="3.30.70.370">
    <property type="match status" value="1"/>
</dbReference>
<evidence type="ECO:0000256" key="1">
    <source>
        <dbReference type="ARBA" id="ARBA00007705"/>
    </source>
</evidence>
<dbReference type="PANTHER" id="PTHR10133">
    <property type="entry name" value="DNA POLYMERASE I"/>
    <property type="match status" value="1"/>
</dbReference>
<feature type="domain" description="DNA-directed DNA polymerase family A palm" evidence="9">
    <location>
        <begin position="293"/>
        <end position="508"/>
    </location>
</feature>
<keyword evidence="7" id="KW-0238">DNA-binding</keyword>
<dbReference type="Pfam" id="PF00476">
    <property type="entry name" value="DNA_pol_A"/>
    <property type="match status" value="1"/>
</dbReference>
<dbReference type="EC" id="2.7.7.7" evidence="2"/>
<evidence type="ECO:0000256" key="6">
    <source>
        <dbReference type="ARBA" id="ARBA00022932"/>
    </source>
</evidence>
<organism evidence="10">
    <name type="scientific">uncultured virus</name>
    <dbReference type="NCBI Taxonomy" id="340016"/>
    <lineage>
        <taxon>Viruses</taxon>
        <taxon>environmental samples</taxon>
    </lineage>
</organism>
<dbReference type="InterPro" id="IPR036397">
    <property type="entry name" value="RNaseH_sf"/>
</dbReference>
<dbReference type="InterPro" id="IPR043502">
    <property type="entry name" value="DNA/RNA_pol_sf"/>
</dbReference>
<dbReference type="SMART" id="SM00482">
    <property type="entry name" value="POLAc"/>
    <property type="match status" value="1"/>
</dbReference>
<dbReference type="InterPro" id="IPR002562">
    <property type="entry name" value="3'-5'_exonuclease_dom"/>
</dbReference>
<protein>
    <recommendedName>
        <fullName evidence="2">DNA-directed DNA polymerase</fullName>
        <ecNumber evidence="2">2.7.7.7</ecNumber>
    </recommendedName>
</protein>
<dbReference type="SUPFAM" id="SSF56672">
    <property type="entry name" value="DNA/RNA polymerases"/>
    <property type="match status" value="1"/>
</dbReference>